<feature type="transmembrane region" description="Helical" evidence="8">
    <location>
        <begin position="223"/>
        <end position="243"/>
    </location>
</feature>
<dbReference type="InterPro" id="IPR020846">
    <property type="entry name" value="MFS_dom"/>
</dbReference>
<dbReference type="PROSITE" id="PS50850">
    <property type="entry name" value="MFS"/>
    <property type="match status" value="1"/>
</dbReference>
<feature type="domain" description="Major facilitator superfamily (MFS) profile" evidence="9">
    <location>
        <begin position="16"/>
        <end position="399"/>
    </location>
</feature>
<keyword evidence="4" id="KW-1003">Cell membrane</keyword>
<keyword evidence="3" id="KW-0813">Transport</keyword>
<proteinExistence type="inferred from homology"/>
<feature type="transmembrane region" description="Helical" evidence="8">
    <location>
        <begin position="20"/>
        <end position="38"/>
    </location>
</feature>
<feature type="transmembrane region" description="Helical" evidence="8">
    <location>
        <begin position="140"/>
        <end position="158"/>
    </location>
</feature>
<feature type="transmembrane region" description="Helical" evidence="8">
    <location>
        <begin position="255"/>
        <end position="276"/>
    </location>
</feature>
<feature type="transmembrane region" description="Helical" evidence="8">
    <location>
        <begin position="288"/>
        <end position="306"/>
    </location>
</feature>
<feature type="transmembrane region" description="Helical" evidence="8">
    <location>
        <begin position="170"/>
        <end position="191"/>
    </location>
</feature>
<keyword evidence="6 8" id="KW-1133">Transmembrane helix</keyword>
<evidence type="ECO:0000256" key="4">
    <source>
        <dbReference type="ARBA" id="ARBA00022475"/>
    </source>
</evidence>
<feature type="transmembrane region" description="Helical" evidence="8">
    <location>
        <begin position="351"/>
        <end position="369"/>
    </location>
</feature>
<feature type="transmembrane region" description="Helical" evidence="8">
    <location>
        <begin position="58"/>
        <end position="76"/>
    </location>
</feature>
<organism evidence="10 11">
    <name type="scientific">Candidatus Bacteroides merdavium</name>
    <dbReference type="NCBI Taxonomy" id="2838472"/>
    <lineage>
        <taxon>Bacteria</taxon>
        <taxon>Pseudomonadati</taxon>
        <taxon>Bacteroidota</taxon>
        <taxon>Bacteroidia</taxon>
        <taxon>Bacteroidales</taxon>
        <taxon>Bacteroidaceae</taxon>
        <taxon>Bacteroides</taxon>
    </lineage>
</organism>
<dbReference type="EMBL" id="DXAV01000055">
    <property type="protein sequence ID" value="HIZ91774.1"/>
    <property type="molecule type" value="Genomic_DNA"/>
</dbReference>
<dbReference type="GO" id="GO:0005886">
    <property type="term" value="C:plasma membrane"/>
    <property type="evidence" value="ECO:0007669"/>
    <property type="project" value="UniProtKB-SubCell"/>
</dbReference>
<dbReference type="GO" id="GO:0022857">
    <property type="term" value="F:transmembrane transporter activity"/>
    <property type="evidence" value="ECO:0007669"/>
    <property type="project" value="InterPro"/>
</dbReference>
<accession>A0A9D2KCP8</accession>
<evidence type="ECO:0000256" key="1">
    <source>
        <dbReference type="ARBA" id="ARBA00004651"/>
    </source>
</evidence>
<feature type="transmembrane region" description="Helical" evidence="8">
    <location>
        <begin position="115"/>
        <end position="133"/>
    </location>
</feature>
<evidence type="ECO:0000256" key="7">
    <source>
        <dbReference type="ARBA" id="ARBA00023136"/>
    </source>
</evidence>
<feature type="transmembrane region" description="Helical" evidence="8">
    <location>
        <begin position="375"/>
        <end position="398"/>
    </location>
</feature>
<evidence type="ECO:0000259" key="9">
    <source>
        <dbReference type="PROSITE" id="PS50850"/>
    </source>
</evidence>
<keyword evidence="7 8" id="KW-0472">Membrane</keyword>
<dbReference type="AlphaFoldDB" id="A0A9D2KCP8"/>
<evidence type="ECO:0000256" key="8">
    <source>
        <dbReference type="SAM" id="Phobius"/>
    </source>
</evidence>
<feature type="transmembrane region" description="Helical" evidence="8">
    <location>
        <begin position="88"/>
        <end position="109"/>
    </location>
</feature>
<comment type="caution">
    <text evidence="10">The sequence shown here is derived from an EMBL/GenBank/DDBJ whole genome shotgun (WGS) entry which is preliminary data.</text>
</comment>
<dbReference type="CDD" id="cd17324">
    <property type="entry name" value="MFS_NepI_like"/>
    <property type="match status" value="1"/>
</dbReference>
<reference evidence="10" key="1">
    <citation type="journal article" date="2021" name="PeerJ">
        <title>Extensive microbial diversity within the chicken gut microbiome revealed by metagenomics and culture.</title>
        <authorList>
            <person name="Gilroy R."/>
            <person name="Ravi A."/>
            <person name="Getino M."/>
            <person name="Pursley I."/>
            <person name="Horton D.L."/>
            <person name="Alikhan N.F."/>
            <person name="Baker D."/>
            <person name="Gharbi K."/>
            <person name="Hall N."/>
            <person name="Watson M."/>
            <person name="Adriaenssens E.M."/>
            <person name="Foster-Nyarko E."/>
            <person name="Jarju S."/>
            <person name="Secka A."/>
            <person name="Antonio M."/>
            <person name="Oren A."/>
            <person name="Chaudhuri R.R."/>
            <person name="La Ragione R."/>
            <person name="Hildebrand F."/>
            <person name="Pallen M.J."/>
        </authorList>
    </citation>
    <scope>NUCLEOTIDE SEQUENCE</scope>
    <source>
        <strain evidence="10">CHK118-2852</strain>
    </source>
</reference>
<dbReference type="InterPro" id="IPR036259">
    <property type="entry name" value="MFS_trans_sf"/>
</dbReference>
<protein>
    <submittedName>
        <fullName evidence="10">MFS transporter</fullName>
    </submittedName>
</protein>
<evidence type="ECO:0000313" key="10">
    <source>
        <dbReference type="EMBL" id="HIZ91774.1"/>
    </source>
</evidence>
<keyword evidence="5 8" id="KW-0812">Transmembrane</keyword>
<sequence>MKTNSILSIGSDEKTRFHRIRLCMLLSGLSVFAQLYLFQPLLSDLCHDYALSPVSGSLSVSASTIGMAVGLFVLAFKADAVSRGRLMGWSLIVSSLLTLLSVFAFNYPLLLLVNFLKGAVLAGVSAVALAYLTEEVDARVIGLAISLYLSGNTLGGMVGRVSGTLLAGWAGWHAAVLVIGVVSLLLGLIFVRLLPVSQNFRPASVPVKVRLGQMARLLGGRSFVGVYFIVALLMGVFVSVYNYLSFLLESPVFGLPHYVVAGVFLMYTAGVAGSVVTGRLSDRYSPYTLLRLSMVLMLVGLSFLLIMRLGYIILGLGILTFAFFSTHTMASRIVSMRANEARSSATSLYWLFYYAGSSLLGSATGVWLSDYGWEGFVAALSVLVGVAFVVSCVALPMYRITLKLMRHRI</sequence>
<dbReference type="PANTHER" id="PTHR43271:SF1">
    <property type="entry name" value="INNER MEMBRANE TRANSPORT PROTEIN YNFM"/>
    <property type="match status" value="1"/>
</dbReference>
<dbReference type="Gene3D" id="1.20.1250.20">
    <property type="entry name" value="MFS general substrate transporter like domains"/>
    <property type="match status" value="1"/>
</dbReference>
<dbReference type="PANTHER" id="PTHR43271">
    <property type="entry name" value="BLL2771 PROTEIN"/>
    <property type="match status" value="1"/>
</dbReference>
<feature type="transmembrane region" description="Helical" evidence="8">
    <location>
        <begin position="312"/>
        <end position="330"/>
    </location>
</feature>
<dbReference type="SUPFAM" id="SSF103473">
    <property type="entry name" value="MFS general substrate transporter"/>
    <property type="match status" value="1"/>
</dbReference>
<dbReference type="Pfam" id="PF07690">
    <property type="entry name" value="MFS_1"/>
    <property type="match status" value="1"/>
</dbReference>
<gene>
    <name evidence="10" type="ORF">H9807_06630</name>
</gene>
<evidence type="ECO:0000313" key="11">
    <source>
        <dbReference type="Proteomes" id="UP000824108"/>
    </source>
</evidence>
<dbReference type="Proteomes" id="UP000824108">
    <property type="component" value="Unassembled WGS sequence"/>
</dbReference>
<evidence type="ECO:0000256" key="2">
    <source>
        <dbReference type="ARBA" id="ARBA00008335"/>
    </source>
</evidence>
<evidence type="ECO:0000256" key="3">
    <source>
        <dbReference type="ARBA" id="ARBA00022448"/>
    </source>
</evidence>
<reference evidence="10" key="2">
    <citation type="submission" date="2021-04" db="EMBL/GenBank/DDBJ databases">
        <authorList>
            <person name="Gilroy R."/>
        </authorList>
    </citation>
    <scope>NUCLEOTIDE SEQUENCE</scope>
    <source>
        <strain evidence="10">CHK118-2852</strain>
    </source>
</reference>
<comment type="subcellular location">
    <subcellularLocation>
        <location evidence="1">Cell membrane</location>
        <topology evidence="1">Multi-pass membrane protein</topology>
    </subcellularLocation>
</comment>
<evidence type="ECO:0000256" key="5">
    <source>
        <dbReference type="ARBA" id="ARBA00022692"/>
    </source>
</evidence>
<dbReference type="InterPro" id="IPR011701">
    <property type="entry name" value="MFS"/>
</dbReference>
<name>A0A9D2KCP8_9BACE</name>
<evidence type="ECO:0000256" key="6">
    <source>
        <dbReference type="ARBA" id="ARBA00022989"/>
    </source>
</evidence>
<comment type="similarity">
    <text evidence="2">Belongs to the major facilitator superfamily.</text>
</comment>